<feature type="region of interest" description="Disordered" evidence="6">
    <location>
        <begin position="1"/>
        <end position="24"/>
    </location>
</feature>
<protein>
    <recommendedName>
        <fullName evidence="2 5">Basal-body rod modification protein FlgD</fullName>
    </recommendedName>
</protein>
<feature type="domain" description="FlgD/Vpr Ig-like" evidence="7">
    <location>
        <begin position="107"/>
        <end position="175"/>
    </location>
</feature>
<feature type="compositionally biased region" description="Low complexity" evidence="6">
    <location>
        <begin position="10"/>
        <end position="23"/>
    </location>
</feature>
<dbReference type="InterPro" id="IPR025965">
    <property type="entry name" value="FlgD/Vpr_Ig-like"/>
</dbReference>
<evidence type="ECO:0000256" key="3">
    <source>
        <dbReference type="ARBA" id="ARBA00022795"/>
    </source>
</evidence>
<keyword evidence="3 5" id="KW-1005">Bacterial flagellum biogenesis</keyword>
<evidence type="ECO:0000259" key="7">
    <source>
        <dbReference type="Pfam" id="PF13860"/>
    </source>
</evidence>
<dbReference type="RefSeq" id="WP_084355060.1">
    <property type="nucleotide sequence ID" value="NZ_FWYD01000034.1"/>
</dbReference>
<gene>
    <name evidence="8" type="ORF">SAMN06295998_13416</name>
</gene>
<evidence type="ECO:0000256" key="5">
    <source>
        <dbReference type="RuleBase" id="RU362076"/>
    </source>
</evidence>
<evidence type="ECO:0000256" key="6">
    <source>
        <dbReference type="SAM" id="MobiDB-lite"/>
    </source>
</evidence>
<evidence type="ECO:0000256" key="4">
    <source>
        <dbReference type="ARBA" id="ARBA00024746"/>
    </source>
</evidence>
<organism evidence="8 9">
    <name type="scientific">Primorskyibacter flagellatus</name>
    <dbReference type="NCBI Taxonomy" id="1387277"/>
    <lineage>
        <taxon>Bacteria</taxon>
        <taxon>Pseudomonadati</taxon>
        <taxon>Pseudomonadota</taxon>
        <taxon>Alphaproteobacteria</taxon>
        <taxon>Rhodobacterales</taxon>
        <taxon>Roseobacteraceae</taxon>
        <taxon>Primorskyibacter</taxon>
    </lineage>
</organism>
<evidence type="ECO:0000256" key="2">
    <source>
        <dbReference type="ARBA" id="ARBA00016013"/>
    </source>
</evidence>
<accession>A0A1W2EN14</accession>
<dbReference type="InterPro" id="IPR005648">
    <property type="entry name" value="FlgD"/>
</dbReference>
<keyword evidence="8" id="KW-0282">Flagellum</keyword>
<dbReference type="Proteomes" id="UP000192330">
    <property type="component" value="Unassembled WGS sequence"/>
</dbReference>
<sequence>MDTVTTLPPAYSASSGTAQATASKPTLSSDFETFLRMLTAQMQNQDPLNPVDSTDYATQLATFSSVEQQVLSNDLLRNISSALNVGGLSQLSGWVGMDALSDAPAYFTGTPVSVRPEMPEDASRVELVVKDDTGAVVARQDITGEEGIIEWAGKTESGQVLPRGNYEFEAIATGADGDTDTLPVSVYARIVEARTVSGGVVLGLAGGTEIASDEVIALRSA</sequence>
<reference evidence="8 9" key="1">
    <citation type="submission" date="2017-04" db="EMBL/GenBank/DDBJ databases">
        <authorList>
            <person name="Afonso C.L."/>
            <person name="Miller P.J."/>
            <person name="Scott M.A."/>
            <person name="Spackman E."/>
            <person name="Goraichik I."/>
            <person name="Dimitrov K.M."/>
            <person name="Suarez D.L."/>
            <person name="Swayne D.E."/>
        </authorList>
    </citation>
    <scope>NUCLEOTIDE SEQUENCE [LARGE SCALE GENOMIC DNA]</scope>
    <source>
        <strain evidence="8 9">CGMCC 1.12644</strain>
    </source>
</reference>
<keyword evidence="8" id="KW-0969">Cilium</keyword>
<dbReference type="NCBIfam" id="NF009453">
    <property type="entry name" value="PRK12813.1"/>
    <property type="match status" value="1"/>
</dbReference>
<dbReference type="STRING" id="1387277.SAMN06295998_13416"/>
<comment type="similarity">
    <text evidence="1 5">Belongs to the FlgD family.</text>
</comment>
<dbReference type="Gene3D" id="2.60.40.4070">
    <property type="match status" value="1"/>
</dbReference>
<dbReference type="AlphaFoldDB" id="A0A1W2EN14"/>
<evidence type="ECO:0000313" key="8">
    <source>
        <dbReference type="EMBL" id="SMD11089.1"/>
    </source>
</evidence>
<dbReference type="Pfam" id="PF03963">
    <property type="entry name" value="FlgD"/>
    <property type="match status" value="1"/>
</dbReference>
<dbReference type="Pfam" id="PF13860">
    <property type="entry name" value="FlgD_ig"/>
    <property type="match status" value="1"/>
</dbReference>
<keyword evidence="9" id="KW-1185">Reference proteome</keyword>
<keyword evidence="8" id="KW-0966">Cell projection</keyword>
<dbReference type="GO" id="GO:0044781">
    <property type="term" value="P:bacterial-type flagellum organization"/>
    <property type="evidence" value="ECO:0007669"/>
    <property type="project" value="UniProtKB-UniRule"/>
</dbReference>
<proteinExistence type="inferred from homology"/>
<dbReference type="EMBL" id="FWYD01000034">
    <property type="protein sequence ID" value="SMD11089.1"/>
    <property type="molecule type" value="Genomic_DNA"/>
</dbReference>
<name>A0A1W2EN14_9RHOB</name>
<comment type="function">
    <text evidence="4 5">Required for flagellar hook formation. May act as a scaffolding protein.</text>
</comment>
<evidence type="ECO:0000256" key="1">
    <source>
        <dbReference type="ARBA" id="ARBA00010577"/>
    </source>
</evidence>
<dbReference type="OrthoDB" id="9785233at2"/>
<evidence type="ECO:0000313" key="9">
    <source>
        <dbReference type="Proteomes" id="UP000192330"/>
    </source>
</evidence>